<reference evidence="7 8" key="1">
    <citation type="journal article" date="2019" name="Int. J. Syst. Evol. Microbiol.">
        <title>The Global Catalogue of Microorganisms (GCM) 10K type strain sequencing project: providing services to taxonomists for standard genome sequencing and annotation.</title>
        <authorList>
            <consortium name="The Broad Institute Genomics Platform"/>
            <consortium name="The Broad Institute Genome Sequencing Center for Infectious Disease"/>
            <person name="Wu L."/>
            <person name="Ma J."/>
        </authorList>
    </citation>
    <scope>NUCLEOTIDE SEQUENCE [LARGE SCALE GENOMIC DNA]</scope>
    <source>
        <strain evidence="7 8">JCM 15608</strain>
    </source>
</reference>
<proteinExistence type="inferred from homology"/>
<evidence type="ECO:0000256" key="2">
    <source>
        <dbReference type="ARBA" id="ARBA00022490"/>
    </source>
</evidence>
<keyword evidence="1 5" id="KW-0719">Serine esterase</keyword>
<dbReference type="NCBIfam" id="TIGR01738">
    <property type="entry name" value="bioH"/>
    <property type="match status" value="1"/>
</dbReference>
<feature type="active site" description="Nucleophile" evidence="5">
    <location>
        <position position="98"/>
    </location>
</feature>
<dbReference type="Proteomes" id="UP001500021">
    <property type="component" value="Unassembled WGS sequence"/>
</dbReference>
<dbReference type="SUPFAM" id="SSF53474">
    <property type="entry name" value="alpha/beta-Hydrolases"/>
    <property type="match status" value="1"/>
</dbReference>
<feature type="domain" description="AB hydrolase-1" evidence="6">
    <location>
        <begin position="25"/>
        <end position="263"/>
    </location>
</feature>
<gene>
    <name evidence="5 7" type="primary">bioH</name>
    <name evidence="7" type="ORF">GCM10009111_19660</name>
</gene>
<evidence type="ECO:0000256" key="5">
    <source>
        <dbReference type="HAMAP-Rule" id="MF_01260"/>
    </source>
</evidence>
<evidence type="ECO:0000313" key="7">
    <source>
        <dbReference type="EMBL" id="GAA0817833.1"/>
    </source>
</evidence>
<dbReference type="PRINTS" id="PR00111">
    <property type="entry name" value="ABHYDROLASE"/>
</dbReference>
<evidence type="ECO:0000256" key="4">
    <source>
        <dbReference type="ARBA" id="ARBA00022801"/>
    </source>
</evidence>
<sequence>MAKNLAFTTTPSHTLRKDKGEHKIPVVLIHGWGLNSGVWQPLLELLSAQDDTPFEYITVDLPGFGQNSELTLTPYSLDNICETLNKTLTKPAIYLGWSLGGLVATHMALHHPNKVLGLITVASSPYFVEEEYQQNNTIWPGIKSHVLTSFHQQLAQDTAKTITGFLKIQAMGSPHIRQDLKLITQLVMAHTLPNKKTLDESLNLLSDSDLRIQLKAIEQPFLRLYGNNDSLVPKKVINLINDLAPKSEQHTFMQASHAPFISHLDDFHQVLKTWLGAHFLNSTS</sequence>
<dbReference type="PANTHER" id="PTHR43798:SF31">
    <property type="entry name" value="AB HYDROLASE SUPERFAMILY PROTEIN YCLE"/>
    <property type="match status" value="1"/>
</dbReference>
<dbReference type="EC" id="3.1.1.85" evidence="5"/>
<keyword evidence="2 5" id="KW-0963">Cytoplasm</keyword>
<feature type="binding site" evidence="5">
    <location>
        <position position="257"/>
    </location>
    <ligand>
        <name>substrate</name>
    </ligand>
</feature>
<comment type="function">
    <text evidence="5">The physiological role of BioH is to remove the methyl group introduced by BioC when the pimeloyl moiety is complete. It allows to synthesize pimeloyl-ACP via the fatty acid synthetic pathway through the hydrolysis of the ester bonds of pimeloyl-ACP esters.</text>
</comment>
<keyword evidence="3 5" id="KW-0093">Biotin biosynthesis</keyword>
<evidence type="ECO:0000313" key="8">
    <source>
        <dbReference type="Proteomes" id="UP001500021"/>
    </source>
</evidence>
<feature type="active site" evidence="5">
    <location>
        <position position="229"/>
    </location>
</feature>
<comment type="caution">
    <text evidence="7">The sequence shown here is derived from an EMBL/GenBank/DDBJ whole genome shotgun (WGS) entry which is preliminary data.</text>
</comment>
<dbReference type="InterPro" id="IPR000073">
    <property type="entry name" value="AB_hydrolase_1"/>
</dbReference>
<evidence type="ECO:0000259" key="6">
    <source>
        <dbReference type="Pfam" id="PF00561"/>
    </source>
</evidence>
<dbReference type="InterPro" id="IPR010076">
    <property type="entry name" value="BioH"/>
</dbReference>
<evidence type="ECO:0000256" key="3">
    <source>
        <dbReference type="ARBA" id="ARBA00022756"/>
    </source>
</evidence>
<organism evidence="7 8">
    <name type="scientific">Colwellia asteriadis</name>
    <dbReference type="NCBI Taxonomy" id="517723"/>
    <lineage>
        <taxon>Bacteria</taxon>
        <taxon>Pseudomonadati</taxon>
        <taxon>Pseudomonadota</taxon>
        <taxon>Gammaproteobacteria</taxon>
        <taxon>Alteromonadales</taxon>
        <taxon>Colwelliaceae</taxon>
        <taxon>Colwellia</taxon>
    </lineage>
</organism>
<keyword evidence="8" id="KW-1185">Reference proteome</keyword>
<keyword evidence="4 5" id="KW-0378">Hydrolase</keyword>
<comment type="subunit">
    <text evidence="5">Monomer.</text>
</comment>
<accession>A0ABN1L815</accession>
<dbReference type="Gene3D" id="3.40.50.1820">
    <property type="entry name" value="alpha/beta hydrolase"/>
    <property type="match status" value="1"/>
</dbReference>
<name>A0ABN1L815_9GAMM</name>
<feature type="binding site" evidence="5">
    <location>
        <begin position="98"/>
        <end position="99"/>
    </location>
    <ligand>
        <name>substrate</name>
    </ligand>
</feature>
<feature type="active site" evidence="5">
    <location>
        <position position="257"/>
    </location>
</feature>
<dbReference type="HAMAP" id="MF_01260">
    <property type="entry name" value="Carboxylester"/>
    <property type="match status" value="1"/>
</dbReference>
<dbReference type="EMBL" id="BAAAFA010000006">
    <property type="protein sequence ID" value="GAA0817833.1"/>
    <property type="molecule type" value="Genomic_DNA"/>
</dbReference>
<feature type="binding site" evidence="5">
    <location>
        <begin position="165"/>
        <end position="169"/>
    </location>
    <ligand>
        <name>substrate</name>
    </ligand>
</feature>
<evidence type="ECO:0000256" key="1">
    <source>
        <dbReference type="ARBA" id="ARBA00022487"/>
    </source>
</evidence>
<protein>
    <recommendedName>
        <fullName evidence="5">Pimeloyl-[acyl-carrier protein] methyl ester esterase</fullName>
        <ecNumber evidence="5">3.1.1.85</ecNumber>
    </recommendedName>
    <alternativeName>
        <fullName evidence="5">Biotin synthesis protein BioH</fullName>
    </alternativeName>
    <alternativeName>
        <fullName evidence="5">Carboxylesterase BioH</fullName>
    </alternativeName>
</protein>
<comment type="similarity">
    <text evidence="5">Belongs to the AB hydrolase superfamily. Carboxylesterase BioH family.</text>
</comment>
<dbReference type="InterPro" id="IPR029058">
    <property type="entry name" value="AB_hydrolase_fold"/>
</dbReference>
<dbReference type="PANTHER" id="PTHR43798">
    <property type="entry name" value="MONOACYLGLYCEROL LIPASE"/>
    <property type="match status" value="1"/>
</dbReference>
<comment type="subcellular location">
    <subcellularLocation>
        <location evidence="5">Cytoplasm</location>
    </subcellularLocation>
</comment>
<dbReference type="RefSeq" id="WP_343817295.1">
    <property type="nucleotide sequence ID" value="NZ_BAAAFA010000006.1"/>
</dbReference>
<dbReference type="Pfam" id="PF00561">
    <property type="entry name" value="Abhydrolase_1"/>
    <property type="match status" value="1"/>
</dbReference>
<feature type="binding site" evidence="5">
    <location>
        <position position="32"/>
    </location>
    <ligand>
        <name>substrate</name>
    </ligand>
</feature>
<dbReference type="InterPro" id="IPR050266">
    <property type="entry name" value="AB_hydrolase_sf"/>
</dbReference>
<comment type="catalytic activity">
    <reaction evidence="5">
        <text>6-carboxyhexanoyl-[ACP] methyl ester + H2O = 6-carboxyhexanoyl-[ACP] + methanol + H(+)</text>
        <dbReference type="Rhea" id="RHEA:42700"/>
        <dbReference type="Rhea" id="RHEA-COMP:9955"/>
        <dbReference type="Rhea" id="RHEA-COMP:10186"/>
        <dbReference type="ChEBI" id="CHEBI:15377"/>
        <dbReference type="ChEBI" id="CHEBI:15378"/>
        <dbReference type="ChEBI" id="CHEBI:17790"/>
        <dbReference type="ChEBI" id="CHEBI:78846"/>
        <dbReference type="ChEBI" id="CHEBI:82735"/>
        <dbReference type="EC" id="3.1.1.85"/>
    </reaction>
</comment>
<comment type="pathway">
    <text evidence="5">Cofactor biosynthesis; biotin biosynthesis.</text>
</comment>